<protein>
    <recommendedName>
        <fullName evidence="1">Dit-like phage tail protein N-terminal domain-containing protein</fullName>
    </recommendedName>
</protein>
<evidence type="ECO:0000259" key="1">
    <source>
        <dbReference type="Pfam" id="PF21821"/>
    </source>
</evidence>
<feature type="domain" description="Dit-like phage tail protein N-terminal" evidence="1">
    <location>
        <begin position="36"/>
        <end position="157"/>
    </location>
</feature>
<dbReference type="InterPro" id="IPR048494">
    <property type="entry name" value="Dit-like_N"/>
</dbReference>
<sequence length="187" mass="20718">MATTYLDSFKELIMGANPYAVMHVDSLGKKKVVLAFDSIQEVNLKASSTMTTYPTESNEYRTDGKFRDPNVISVRGIIQRPSLAGQAARALLSYLGGGKSLIDRTKAQLEQYIDVICRLDIQTKSGLYENYSLIGYEIPESLENFGYFEVIMDFQQNLVPTADNEILKHIADAKTIFGGICSKIGIG</sequence>
<dbReference type="EMBL" id="BK016112">
    <property type="protein sequence ID" value="DAF95993.1"/>
    <property type="molecule type" value="Genomic_DNA"/>
</dbReference>
<proteinExistence type="predicted"/>
<organism evidence="2">
    <name type="scientific">Myoviridae sp. ctwVB15</name>
    <dbReference type="NCBI Taxonomy" id="2825208"/>
    <lineage>
        <taxon>Viruses</taxon>
        <taxon>Duplodnaviria</taxon>
        <taxon>Heunggongvirae</taxon>
        <taxon>Uroviricota</taxon>
        <taxon>Caudoviricetes</taxon>
    </lineage>
</organism>
<accession>A0A8S5UNC5</accession>
<reference evidence="2" key="1">
    <citation type="journal article" date="2021" name="Proc. Natl. Acad. Sci. U.S.A.">
        <title>A Catalog of Tens of Thousands of Viruses from Human Metagenomes Reveals Hidden Associations with Chronic Diseases.</title>
        <authorList>
            <person name="Tisza M.J."/>
            <person name="Buck C.B."/>
        </authorList>
    </citation>
    <scope>NUCLEOTIDE SEQUENCE</scope>
    <source>
        <strain evidence="2">CtwVB15</strain>
    </source>
</reference>
<dbReference type="Pfam" id="PF21821">
    <property type="entry name" value="Dit_like"/>
    <property type="match status" value="1"/>
</dbReference>
<evidence type="ECO:0000313" key="2">
    <source>
        <dbReference type="EMBL" id="DAF95993.1"/>
    </source>
</evidence>
<name>A0A8S5UNC5_9CAUD</name>